<evidence type="ECO:0000313" key="3">
    <source>
        <dbReference type="EMBL" id="CAF4397363.1"/>
    </source>
</evidence>
<comment type="caution">
    <text evidence="3">The sequence shown here is derived from an EMBL/GenBank/DDBJ whole genome shotgun (WGS) entry which is preliminary data.</text>
</comment>
<gene>
    <name evidence="3" type="ORF">OKA104_LOCUS51207</name>
</gene>
<organism evidence="3 4">
    <name type="scientific">Adineta steineri</name>
    <dbReference type="NCBI Taxonomy" id="433720"/>
    <lineage>
        <taxon>Eukaryota</taxon>
        <taxon>Metazoa</taxon>
        <taxon>Spiralia</taxon>
        <taxon>Gnathifera</taxon>
        <taxon>Rotifera</taxon>
        <taxon>Eurotatoria</taxon>
        <taxon>Bdelloidea</taxon>
        <taxon>Adinetida</taxon>
        <taxon>Adinetidae</taxon>
        <taxon>Adineta</taxon>
    </lineage>
</organism>
<dbReference type="Proteomes" id="UP000663881">
    <property type="component" value="Unassembled WGS sequence"/>
</dbReference>
<reference evidence="3" key="1">
    <citation type="submission" date="2021-02" db="EMBL/GenBank/DDBJ databases">
        <authorList>
            <person name="Nowell W R."/>
        </authorList>
    </citation>
    <scope>NUCLEOTIDE SEQUENCE</scope>
</reference>
<name>A0A820NTX8_9BILA</name>
<sequence>QLIIISLFIIIFIQQLQSIEKDVDEDKFDEPKQSRQIGKKQKLLEPSESAAKVSVDKDVDEDKVDEPKQSPRIGKKQ</sequence>
<feature type="chain" id="PRO_5033002756" evidence="2">
    <location>
        <begin position="19"/>
        <end position="77"/>
    </location>
</feature>
<accession>A0A820NTX8</accession>
<feature type="region of interest" description="Disordered" evidence="1">
    <location>
        <begin position="25"/>
        <end position="77"/>
    </location>
</feature>
<feature type="signal peptide" evidence="2">
    <location>
        <begin position="1"/>
        <end position="18"/>
    </location>
</feature>
<protein>
    <submittedName>
        <fullName evidence="3">Uncharacterized protein</fullName>
    </submittedName>
</protein>
<keyword evidence="2" id="KW-0732">Signal</keyword>
<feature type="non-terminal residue" evidence="3">
    <location>
        <position position="1"/>
    </location>
</feature>
<dbReference type="AlphaFoldDB" id="A0A820NTX8"/>
<proteinExistence type="predicted"/>
<evidence type="ECO:0000256" key="1">
    <source>
        <dbReference type="SAM" id="MobiDB-lite"/>
    </source>
</evidence>
<evidence type="ECO:0000313" key="4">
    <source>
        <dbReference type="Proteomes" id="UP000663881"/>
    </source>
</evidence>
<evidence type="ECO:0000256" key="2">
    <source>
        <dbReference type="SAM" id="SignalP"/>
    </source>
</evidence>
<dbReference type="EMBL" id="CAJOAY010027270">
    <property type="protein sequence ID" value="CAF4397363.1"/>
    <property type="molecule type" value="Genomic_DNA"/>
</dbReference>